<evidence type="ECO:0000313" key="2">
    <source>
        <dbReference type="Proteomes" id="UP001501266"/>
    </source>
</evidence>
<keyword evidence="2" id="KW-1185">Reference proteome</keyword>
<protein>
    <submittedName>
        <fullName evidence="1">Uncharacterized protein</fullName>
    </submittedName>
</protein>
<dbReference type="Proteomes" id="UP001501266">
    <property type="component" value="Unassembled WGS sequence"/>
</dbReference>
<proteinExistence type="predicted"/>
<gene>
    <name evidence="1" type="ORF">GCM10009640_03830</name>
</gene>
<name>A0ABP4JEY7_9MICO</name>
<evidence type="ECO:0000313" key="1">
    <source>
        <dbReference type="EMBL" id="GAA1418262.1"/>
    </source>
</evidence>
<comment type="caution">
    <text evidence="1">The sequence shown here is derived from an EMBL/GenBank/DDBJ whole genome shotgun (WGS) entry which is preliminary data.</text>
</comment>
<reference evidence="2" key="1">
    <citation type="journal article" date="2019" name="Int. J. Syst. Evol. Microbiol.">
        <title>The Global Catalogue of Microorganisms (GCM) 10K type strain sequencing project: providing services to taxonomists for standard genome sequencing and annotation.</title>
        <authorList>
            <consortium name="The Broad Institute Genomics Platform"/>
            <consortium name="The Broad Institute Genome Sequencing Center for Infectious Disease"/>
            <person name="Wu L."/>
            <person name="Ma J."/>
        </authorList>
    </citation>
    <scope>NUCLEOTIDE SEQUENCE [LARGE SCALE GENOMIC DNA]</scope>
    <source>
        <strain evidence="2">JCM 12398</strain>
    </source>
</reference>
<sequence>MPGMDDGTREHVSVERLLELGDFPIDDDAALLDRARSLIREGFVRRLWLLLLDADGIMLPRLTQIDQTPVTPEAEASPALRRLIAGIAEGGMSVAFVLEQPGASMPTPDDWAWHEAIRRAGDGLGGALRGILLAHGGGVDLLQPRAPSRSA</sequence>
<dbReference type="EMBL" id="BAAAKK010000001">
    <property type="protein sequence ID" value="GAA1418262.1"/>
    <property type="molecule type" value="Genomic_DNA"/>
</dbReference>
<organism evidence="1 2">
    <name type="scientific">Agrococcus citreus</name>
    <dbReference type="NCBI Taxonomy" id="84643"/>
    <lineage>
        <taxon>Bacteria</taxon>
        <taxon>Bacillati</taxon>
        <taxon>Actinomycetota</taxon>
        <taxon>Actinomycetes</taxon>
        <taxon>Micrococcales</taxon>
        <taxon>Microbacteriaceae</taxon>
        <taxon>Agrococcus</taxon>
    </lineage>
</organism>
<accession>A0ABP4JEY7</accession>